<evidence type="ECO:0000256" key="3">
    <source>
        <dbReference type="SAM" id="MobiDB-lite"/>
    </source>
</evidence>
<dbReference type="InterPro" id="IPR050333">
    <property type="entry name" value="SLRP"/>
</dbReference>
<name>A0AAV8XGG9_9CUCU</name>
<proteinExistence type="predicted"/>
<evidence type="ECO:0000256" key="1">
    <source>
        <dbReference type="ARBA" id="ARBA00022614"/>
    </source>
</evidence>
<dbReference type="AlphaFoldDB" id="A0AAV8XGG9"/>
<evidence type="ECO:0000256" key="2">
    <source>
        <dbReference type="ARBA" id="ARBA00022737"/>
    </source>
</evidence>
<reference evidence="4" key="1">
    <citation type="journal article" date="2023" name="Insect Mol. Biol.">
        <title>Genome sequencing provides insights into the evolution of gene families encoding plant cell wall-degrading enzymes in longhorned beetles.</title>
        <authorList>
            <person name="Shin N.R."/>
            <person name="Okamura Y."/>
            <person name="Kirsch R."/>
            <person name="Pauchet Y."/>
        </authorList>
    </citation>
    <scope>NUCLEOTIDE SEQUENCE</scope>
    <source>
        <strain evidence="4">AMC_N1</strain>
    </source>
</reference>
<dbReference type="Proteomes" id="UP001162162">
    <property type="component" value="Unassembled WGS sequence"/>
</dbReference>
<organism evidence="4 5">
    <name type="scientific">Aromia moschata</name>
    <dbReference type="NCBI Taxonomy" id="1265417"/>
    <lineage>
        <taxon>Eukaryota</taxon>
        <taxon>Metazoa</taxon>
        <taxon>Ecdysozoa</taxon>
        <taxon>Arthropoda</taxon>
        <taxon>Hexapoda</taxon>
        <taxon>Insecta</taxon>
        <taxon>Pterygota</taxon>
        <taxon>Neoptera</taxon>
        <taxon>Endopterygota</taxon>
        <taxon>Coleoptera</taxon>
        <taxon>Polyphaga</taxon>
        <taxon>Cucujiformia</taxon>
        <taxon>Chrysomeloidea</taxon>
        <taxon>Cerambycidae</taxon>
        <taxon>Cerambycinae</taxon>
        <taxon>Callichromatini</taxon>
        <taxon>Aromia</taxon>
    </lineage>
</organism>
<sequence length="283" mass="32584">MKQNLSLNFLFEEEEKTVNPKKPINLKEGESKQAEPIFEKIGEPPGLHHPVLPLRPTMQRKEHSLPVRLHLEAARNAGVEPSELRRHQRHRQSLDRQSEAAQLHEILQAGRISGHPVRRSHEPEEIPRANNQLPANLATIDMSGNNITNVPTKVHRIAPKLTKLLLSSNRIVVPKKKPLMVSKTLRTLMLSDNGIRNVYKFTFARLPALEVLYLDSNELKFVTPAMFSPVKNLKYLHLGQNYMVKVPPKSAMPKSIVYYITKGQRKIKRDLRRKSRKNHKRDH</sequence>
<dbReference type="Gene3D" id="3.80.10.10">
    <property type="entry name" value="Ribonuclease Inhibitor"/>
    <property type="match status" value="1"/>
</dbReference>
<dbReference type="InterPro" id="IPR001611">
    <property type="entry name" value="Leu-rich_rpt"/>
</dbReference>
<dbReference type="InterPro" id="IPR032675">
    <property type="entry name" value="LRR_dom_sf"/>
</dbReference>
<dbReference type="SUPFAM" id="SSF52058">
    <property type="entry name" value="L domain-like"/>
    <property type="match status" value="1"/>
</dbReference>
<gene>
    <name evidence="4" type="ORF">NQ318_015797</name>
</gene>
<keyword evidence="1" id="KW-0433">Leucine-rich repeat</keyword>
<dbReference type="PANTHER" id="PTHR45712:SF22">
    <property type="entry name" value="INSULIN-LIKE GROWTH FACTOR-BINDING PROTEIN COMPLEX ACID LABILE SUBUNIT"/>
    <property type="match status" value="1"/>
</dbReference>
<feature type="region of interest" description="Disordered" evidence="3">
    <location>
        <begin position="79"/>
        <end position="98"/>
    </location>
</feature>
<comment type="caution">
    <text evidence="4">The sequence shown here is derived from an EMBL/GenBank/DDBJ whole genome shotgun (WGS) entry which is preliminary data.</text>
</comment>
<dbReference type="Pfam" id="PF13855">
    <property type="entry name" value="LRR_8"/>
    <property type="match status" value="1"/>
</dbReference>
<accession>A0AAV8XGG9</accession>
<evidence type="ECO:0000313" key="4">
    <source>
        <dbReference type="EMBL" id="KAJ8937689.1"/>
    </source>
</evidence>
<dbReference type="PANTHER" id="PTHR45712">
    <property type="entry name" value="AGAP008170-PA"/>
    <property type="match status" value="1"/>
</dbReference>
<dbReference type="EMBL" id="JAPWTK010000626">
    <property type="protein sequence ID" value="KAJ8937689.1"/>
    <property type="molecule type" value="Genomic_DNA"/>
</dbReference>
<protein>
    <submittedName>
        <fullName evidence="4">Uncharacterized protein</fullName>
    </submittedName>
</protein>
<keyword evidence="5" id="KW-1185">Reference proteome</keyword>
<keyword evidence="2" id="KW-0677">Repeat</keyword>
<evidence type="ECO:0000313" key="5">
    <source>
        <dbReference type="Proteomes" id="UP001162162"/>
    </source>
</evidence>